<feature type="transmembrane region" description="Helical" evidence="1">
    <location>
        <begin position="411"/>
        <end position="431"/>
    </location>
</feature>
<name>A0ABT4QFM9_9BACL</name>
<sequence>MSATSILKEPAYSARNASLLLAAAAVATVNQFIFYGMNWGIQYPLFVLVLYGFYYWAMGDKVRLRLEPSASLLLPILLLSLSFAVHANLLFLILNAIVVPSLIAVHMFWASRSVEQSRLDGRFAVRLLENVLIQTLCYIPEPFRMMMRGAADRLKSGRSKELGKVLLGLLISVPVLAVVLTLLSSADSIFGHTLARLPEWFHFSWEPVLFRIIWVAALSVFLFAYIAGLRSPMRLYSGRENPPFAADESDTEPSAVILPQPSAIGRLDPTIAATVLIVLNSVYLLFAAVQFSYFFGGGSKVLHDGITYASYARQGFAELVIVTLINLTVLIAAVYGLDRSRTGPGGLWLGRILLTLLIACTGVMLSSAYLRLSMYEEAYGYTMTRLLVHSFMPFLLVLLLLALWKAWSDRAAFIRCSLAAGIIAYVVLNYVPIEGMIVKGNVARYAATGQFDAGYLTGLSYEVVPDLVELSRTQPELPGIGAALDTFRSRLGGTSGTSWLEWNAAEWKAKKVLGP</sequence>
<dbReference type="RefSeq" id="WP_269884222.1">
    <property type="nucleotide sequence ID" value="NZ_JAQAGZ010000019.1"/>
</dbReference>
<keyword evidence="1" id="KW-1133">Transmembrane helix</keyword>
<feature type="transmembrane region" description="Helical" evidence="1">
    <location>
        <begin position="315"/>
        <end position="337"/>
    </location>
</feature>
<evidence type="ECO:0000313" key="3">
    <source>
        <dbReference type="Proteomes" id="UP001527882"/>
    </source>
</evidence>
<feature type="transmembrane region" description="Helical" evidence="1">
    <location>
        <begin position="271"/>
        <end position="295"/>
    </location>
</feature>
<proteinExistence type="predicted"/>
<feature type="transmembrane region" description="Helical" evidence="1">
    <location>
        <begin position="70"/>
        <end position="103"/>
    </location>
</feature>
<keyword evidence="3" id="KW-1185">Reference proteome</keyword>
<accession>A0ABT4QFM9</accession>
<keyword evidence="1" id="KW-0812">Transmembrane</keyword>
<evidence type="ECO:0000256" key="1">
    <source>
        <dbReference type="SAM" id="Phobius"/>
    </source>
</evidence>
<gene>
    <name evidence="2" type="ORF">O9H85_25410</name>
</gene>
<feature type="transmembrane region" description="Helical" evidence="1">
    <location>
        <begin position="208"/>
        <end position="229"/>
    </location>
</feature>
<feature type="transmembrane region" description="Helical" evidence="1">
    <location>
        <begin position="382"/>
        <end position="404"/>
    </location>
</feature>
<keyword evidence="1" id="KW-0472">Membrane</keyword>
<feature type="transmembrane region" description="Helical" evidence="1">
    <location>
        <begin position="41"/>
        <end position="58"/>
    </location>
</feature>
<dbReference type="Proteomes" id="UP001527882">
    <property type="component" value="Unassembled WGS sequence"/>
</dbReference>
<comment type="caution">
    <text evidence="2">The sequence shown here is derived from an EMBL/GenBank/DDBJ whole genome shotgun (WGS) entry which is preliminary data.</text>
</comment>
<protein>
    <submittedName>
        <fullName evidence="2">DUF4173 domain-containing protein</fullName>
    </submittedName>
</protein>
<evidence type="ECO:0000313" key="2">
    <source>
        <dbReference type="EMBL" id="MCZ8515688.1"/>
    </source>
</evidence>
<organism evidence="2 3">
    <name type="scientific">Paenibacillus gyeongsangnamensis</name>
    <dbReference type="NCBI Taxonomy" id="3388067"/>
    <lineage>
        <taxon>Bacteria</taxon>
        <taxon>Bacillati</taxon>
        <taxon>Bacillota</taxon>
        <taxon>Bacilli</taxon>
        <taxon>Bacillales</taxon>
        <taxon>Paenibacillaceae</taxon>
        <taxon>Paenibacillus</taxon>
    </lineage>
</organism>
<feature type="transmembrane region" description="Helical" evidence="1">
    <location>
        <begin position="349"/>
        <end position="370"/>
    </location>
</feature>
<feature type="transmembrane region" description="Helical" evidence="1">
    <location>
        <begin position="162"/>
        <end position="183"/>
    </location>
</feature>
<reference evidence="2 3" key="1">
    <citation type="submission" date="2022-12" db="EMBL/GenBank/DDBJ databases">
        <title>Draft genome sequence of Paenibacillus sp. dW9.</title>
        <authorList>
            <person name="Choi E.-W."/>
            <person name="Kim D.-U."/>
        </authorList>
    </citation>
    <scope>NUCLEOTIDE SEQUENCE [LARGE SCALE GENOMIC DNA]</scope>
    <source>
        <strain evidence="3">dW9</strain>
    </source>
</reference>
<dbReference type="Pfam" id="PF13687">
    <property type="entry name" value="DUF4153"/>
    <property type="match status" value="1"/>
</dbReference>
<dbReference type="EMBL" id="JAQAGZ010000019">
    <property type="protein sequence ID" value="MCZ8515688.1"/>
    <property type="molecule type" value="Genomic_DNA"/>
</dbReference>
<dbReference type="InterPro" id="IPR025291">
    <property type="entry name" value="DUF4153"/>
</dbReference>